<dbReference type="PANTHER" id="PTHR48207">
    <property type="entry name" value="SUCCINATE--HYDROXYMETHYLGLUTARATE COA-TRANSFERASE"/>
    <property type="match status" value="1"/>
</dbReference>
<keyword evidence="1 2" id="KW-0808">Transferase</keyword>
<keyword evidence="3" id="KW-1185">Reference proteome</keyword>
<protein>
    <submittedName>
        <fullName evidence="2">CoA:oxalate CoA-transferase</fullName>
        <ecNumber evidence="2">2.8.3.19</ecNumber>
    </submittedName>
</protein>
<dbReference type="PANTHER" id="PTHR48207:SF3">
    <property type="entry name" value="SUCCINATE--HYDROXYMETHYLGLUTARATE COA-TRANSFERASE"/>
    <property type="match status" value="1"/>
</dbReference>
<reference evidence="2 3" key="1">
    <citation type="submission" date="2024-06" db="EMBL/GenBank/DDBJ databases">
        <title>Sorghum-associated microbial communities from plants grown in Nebraska, USA.</title>
        <authorList>
            <person name="Schachtman D."/>
        </authorList>
    </citation>
    <scope>NUCLEOTIDE SEQUENCE [LARGE SCALE GENOMIC DNA]</scope>
    <source>
        <strain evidence="2 3">2709</strain>
    </source>
</reference>
<accession>A0ABV2QH22</accession>
<evidence type="ECO:0000313" key="2">
    <source>
        <dbReference type="EMBL" id="MET4579837.1"/>
    </source>
</evidence>
<comment type="caution">
    <text evidence="2">The sequence shown here is derived from an EMBL/GenBank/DDBJ whole genome shotgun (WGS) entry which is preliminary data.</text>
</comment>
<dbReference type="EC" id="2.8.3.19" evidence="2"/>
<evidence type="ECO:0000313" key="3">
    <source>
        <dbReference type="Proteomes" id="UP001549320"/>
    </source>
</evidence>
<name>A0ABV2QH22_9BURK</name>
<dbReference type="InterPro" id="IPR050483">
    <property type="entry name" value="CoA-transferase_III_domain"/>
</dbReference>
<dbReference type="EMBL" id="JBEPSH010000012">
    <property type="protein sequence ID" value="MET4579837.1"/>
    <property type="molecule type" value="Genomic_DNA"/>
</dbReference>
<dbReference type="Gene3D" id="3.30.1540.10">
    <property type="entry name" value="formyl-coa transferase, domain 3"/>
    <property type="match status" value="1"/>
</dbReference>
<dbReference type="GO" id="GO:0016740">
    <property type="term" value="F:transferase activity"/>
    <property type="evidence" value="ECO:0007669"/>
    <property type="project" value="UniProtKB-KW"/>
</dbReference>
<dbReference type="Gene3D" id="3.40.50.10540">
    <property type="entry name" value="Crotonobetainyl-coa:carnitine coa-transferase, domain 1"/>
    <property type="match status" value="1"/>
</dbReference>
<dbReference type="Proteomes" id="UP001549320">
    <property type="component" value="Unassembled WGS sequence"/>
</dbReference>
<dbReference type="Pfam" id="PF02515">
    <property type="entry name" value="CoA_transf_3"/>
    <property type="match status" value="1"/>
</dbReference>
<dbReference type="InterPro" id="IPR003673">
    <property type="entry name" value="CoA-Trfase_fam_III"/>
</dbReference>
<sequence length="387" mass="41070">MTHSNQAPGPLDGFVVLDLSRVLSGPYCTMMLCDLGARVIKVEQPGSGDEARHFLPMAADGTSAYFAAINRGKQSIALDLKAKDDRLVFERLLARADVLVENYRPGVLDRLGYGWEKLRTQHPGLVLASISGFGQTGPYRDRAAYDVVVQAMSGMMSITGHPDGDPTRAGSSIGDLGAALFACNGIQAALLRRSRTGLGGHVDVSMFEAQIAMLEGAIPQLWCTGQSPKPLGARHPGAAPFDAFRAADGHLVIAAGSDHLFARLAEVLQLPDLPKNPLFAQRALRVVNHAALKVAIEGALASASVDHWLVRLEEAGVPAGPLNDIATMMADPQVSSRGILPEIESGGGQRAPVTPILMSGHAYPDRLGRVPVLDQDREAILQFAQGS</sequence>
<gene>
    <name evidence="2" type="ORF">ABIE13_004974</name>
</gene>
<dbReference type="InterPro" id="IPR044855">
    <property type="entry name" value="CoA-Trfase_III_dom3_sf"/>
</dbReference>
<organism evidence="2 3">
    <name type="scientific">Ottowia thiooxydans</name>
    <dbReference type="NCBI Taxonomy" id="219182"/>
    <lineage>
        <taxon>Bacteria</taxon>
        <taxon>Pseudomonadati</taxon>
        <taxon>Pseudomonadota</taxon>
        <taxon>Betaproteobacteria</taxon>
        <taxon>Burkholderiales</taxon>
        <taxon>Comamonadaceae</taxon>
        <taxon>Ottowia</taxon>
    </lineage>
</organism>
<dbReference type="SUPFAM" id="SSF89796">
    <property type="entry name" value="CoA-transferase family III (CaiB/BaiF)"/>
    <property type="match status" value="1"/>
</dbReference>
<evidence type="ECO:0000256" key="1">
    <source>
        <dbReference type="ARBA" id="ARBA00022679"/>
    </source>
</evidence>
<dbReference type="InterPro" id="IPR023606">
    <property type="entry name" value="CoA-Trfase_III_dom_1_sf"/>
</dbReference>
<dbReference type="RefSeq" id="WP_354448316.1">
    <property type="nucleotide sequence ID" value="NZ_JBEPSH010000012.1"/>
</dbReference>
<proteinExistence type="predicted"/>